<evidence type="ECO:0000256" key="3">
    <source>
        <dbReference type="ARBA" id="ARBA00022475"/>
    </source>
</evidence>
<dbReference type="SUPFAM" id="SSF52540">
    <property type="entry name" value="P-loop containing nucleoside triphosphate hydrolases"/>
    <property type="match status" value="1"/>
</dbReference>
<dbReference type="PANTHER" id="PTHR37937">
    <property type="entry name" value="CONJUGATIVE TRANSFER: DNA TRANSPORT"/>
    <property type="match status" value="1"/>
</dbReference>
<keyword evidence="5" id="KW-1133">Transmembrane helix</keyword>
<evidence type="ECO:0000256" key="6">
    <source>
        <dbReference type="ARBA" id="ARBA00023136"/>
    </source>
</evidence>
<comment type="caution">
    <text evidence="7">The sequence shown here is derived from an EMBL/GenBank/DDBJ whole genome shotgun (WGS) entry which is preliminary data.</text>
</comment>
<dbReference type="Proteomes" id="UP001339962">
    <property type="component" value="Unassembled WGS sequence"/>
</dbReference>
<name>A0ABD5IYZ3_9BACL</name>
<dbReference type="RefSeq" id="WP_328218759.1">
    <property type="nucleotide sequence ID" value="NZ_JARTLI010000027.1"/>
</dbReference>
<evidence type="ECO:0000256" key="1">
    <source>
        <dbReference type="ARBA" id="ARBA00004651"/>
    </source>
</evidence>
<dbReference type="InterPro" id="IPR051539">
    <property type="entry name" value="T4SS-coupling_protein"/>
</dbReference>
<comment type="subcellular location">
    <subcellularLocation>
        <location evidence="1">Cell membrane</location>
        <topology evidence="1">Multi-pass membrane protein</topology>
    </subcellularLocation>
</comment>
<dbReference type="Pfam" id="PF02534">
    <property type="entry name" value="T4SS-DNA_transf"/>
    <property type="match status" value="1"/>
</dbReference>
<protein>
    <submittedName>
        <fullName evidence="7">Type IV secretory system conjugative DNA transfer family protein</fullName>
    </submittedName>
</protein>
<keyword evidence="3" id="KW-1003">Cell membrane</keyword>
<sequence length="696" mass="79939">MKRWIGKLFLPILELLLLPSLITAGRTFLEINHSSDVFQPAHLLELFTFETYKTFFTVVHPLHALGWGIIGFTILADTFNLFGLSEKTKYDQKESYGSHGTARWQTEKEMKEYYYEKDEKGWFLGHIKEDTFKLTGKYAVHAINNSGELNAQINIVGPPGSKKTTGFLYPGIFHIAKVYAKADEHADLIITDPKSEIFTYTAKYLQEKGYEVRVLDFIHLKYGDQINPIEFITEEKELMELAEGYVNAVYFAKKGSKSSSGDPIWQNGEILLLGALIGFVQQKYPNEPTFEKVSQLLTSEDIRDPELAQHLFKDNGITGAALELYNRFLLLEDKVRSGVVGGLAINLTLFAIDGIKKITNKTTIDIKKLGAKKDKPIALFIFMPDKDLTFSPIINSVMTVILNQLYKTAYLYNNKLANPVYLLLEEIANIGKIPGLQQMLGTMRGRRIYPMMIWQSLAQMKERYGDGWEDMLSMCDTKIYLGSNDQFTSEYISKTLGKTTIRTQGVSNQERKSFMDSSSKSLSYSYHERPLLFPDEVERFDNNKFIMLQRTRHPVQMYKVQYKYWLEDHRICEEYPVHTLPTFRNPSEQTESKDQLVNQDIKIDDKKESLESKDVIPKKDEMNVSPLSPLQLSNNHEDDIDVVEVGEQDIEIENPEGISNDTMEIDHDSNKEAANEIDVEINWDELLHENKEPINH</sequence>
<dbReference type="NCBIfam" id="NF045973">
    <property type="entry name" value="conju_CD1115"/>
    <property type="match status" value="1"/>
</dbReference>
<keyword evidence="6" id="KW-0472">Membrane</keyword>
<comment type="similarity">
    <text evidence="2">Belongs to the VirD4/TraG family.</text>
</comment>
<evidence type="ECO:0000256" key="2">
    <source>
        <dbReference type="ARBA" id="ARBA00008806"/>
    </source>
</evidence>
<dbReference type="InterPro" id="IPR027417">
    <property type="entry name" value="P-loop_NTPase"/>
</dbReference>
<dbReference type="Gene3D" id="3.40.50.300">
    <property type="entry name" value="P-loop containing nucleotide triphosphate hydrolases"/>
    <property type="match status" value="1"/>
</dbReference>
<keyword evidence="4" id="KW-0812">Transmembrane</keyword>
<dbReference type="PANTHER" id="PTHR37937:SF1">
    <property type="entry name" value="CONJUGATIVE TRANSFER: DNA TRANSPORT"/>
    <property type="match status" value="1"/>
</dbReference>
<dbReference type="CDD" id="cd01127">
    <property type="entry name" value="TrwB_TraG_TraD_VirD4"/>
    <property type="match status" value="1"/>
</dbReference>
<evidence type="ECO:0000256" key="4">
    <source>
        <dbReference type="ARBA" id="ARBA00022692"/>
    </source>
</evidence>
<reference evidence="7 8" key="1">
    <citation type="submission" date="2023-03" db="EMBL/GenBank/DDBJ databases">
        <title>Bacillus Genome Sequencing.</title>
        <authorList>
            <person name="Dunlap C."/>
        </authorList>
    </citation>
    <scope>NUCLEOTIDE SEQUENCE [LARGE SCALE GENOMIC DNA]</scope>
    <source>
        <strain evidence="7 8">NRS-38</strain>
    </source>
</reference>
<organism evidence="7 8">
    <name type="scientific">Anoxybacteroides rupiense</name>
    <dbReference type="NCBI Taxonomy" id="311460"/>
    <lineage>
        <taxon>Bacteria</taxon>
        <taxon>Bacillati</taxon>
        <taxon>Bacillota</taxon>
        <taxon>Bacilli</taxon>
        <taxon>Bacillales</taxon>
        <taxon>Anoxybacillaceae</taxon>
        <taxon>Anoxybacteroides</taxon>
    </lineage>
</organism>
<gene>
    <name evidence="7" type="ORF">P9850_12110</name>
</gene>
<dbReference type="GO" id="GO:0005886">
    <property type="term" value="C:plasma membrane"/>
    <property type="evidence" value="ECO:0007669"/>
    <property type="project" value="UniProtKB-SubCell"/>
</dbReference>
<dbReference type="AlphaFoldDB" id="A0ABD5IYZ3"/>
<dbReference type="InterPro" id="IPR003688">
    <property type="entry name" value="TraG/VirD4"/>
</dbReference>
<dbReference type="EMBL" id="JARTLI010000027">
    <property type="protein sequence ID" value="MED5052561.1"/>
    <property type="molecule type" value="Genomic_DNA"/>
</dbReference>
<proteinExistence type="inferred from homology"/>
<accession>A0ABD5IYZ3</accession>
<evidence type="ECO:0000256" key="5">
    <source>
        <dbReference type="ARBA" id="ARBA00022989"/>
    </source>
</evidence>
<evidence type="ECO:0000313" key="8">
    <source>
        <dbReference type="Proteomes" id="UP001339962"/>
    </source>
</evidence>
<evidence type="ECO:0000313" key="7">
    <source>
        <dbReference type="EMBL" id="MED5052561.1"/>
    </source>
</evidence>